<dbReference type="PROSITE" id="PS50005">
    <property type="entry name" value="TPR"/>
    <property type="match status" value="3"/>
</dbReference>
<feature type="repeat" description="TPR" evidence="1">
    <location>
        <begin position="353"/>
        <end position="386"/>
    </location>
</feature>
<feature type="repeat" description="TPR" evidence="1">
    <location>
        <begin position="387"/>
        <end position="420"/>
    </location>
</feature>
<dbReference type="InterPro" id="IPR041667">
    <property type="entry name" value="Cupin_8"/>
</dbReference>
<keyword evidence="4" id="KW-1185">Reference proteome</keyword>
<feature type="domain" description="JmjC" evidence="2">
    <location>
        <begin position="137"/>
        <end position="281"/>
    </location>
</feature>
<evidence type="ECO:0000313" key="4">
    <source>
        <dbReference type="Proteomes" id="UP000749559"/>
    </source>
</evidence>
<proteinExistence type="predicted"/>
<keyword evidence="1" id="KW-0802">TPR repeat</keyword>
<dbReference type="EMBL" id="CAIIXF020000005">
    <property type="protein sequence ID" value="CAH1783551.1"/>
    <property type="molecule type" value="Genomic_DNA"/>
</dbReference>
<dbReference type="GO" id="GO:0005634">
    <property type="term" value="C:nucleus"/>
    <property type="evidence" value="ECO:0007669"/>
    <property type="project" value="TreeGrafter"/>
</dbReference>
<dbReference type="InterPro" id="IPR019734">
    <property type="entry name" value="TPR_rpt"/>
</dbReference>
<dbReference type="PANTHER" id="PTHR12480">
    <property type="entry name" value="ARGININE DEMETHYLASE AND LYSYL-HYDROXYLASE JMJD"/>
    <property type="match status" value="1"/>
</dbReference>
<comment type="caution">
    <text evidence="3">The sequence shown here is derived from an EMBL/GenBank/DDBJ whole genome shotgun (WGS) entry which is preliminary data.</text>
</comment>
<dbReference type="Proteomes" id="UP000749559">
    <property type="component" value="Unassembled WGS sequence"/>
</dbReference>
<dbReference type="Pfam" id="PF13621">
    <property type="entry name" value="Cupin_8"/>
    <property type="match status" value="1"/>
</dbReference>
<protein>
    <recommendedName>
        <fullName evidence="2">JmjC domain-containing protein</fullName>
    </recommendedName>
</protein>
<feature type="repeat" description="TPR" evidence="1">
    <location>
        <begin position="319"/>
        <end position="352"/>
    </location>
</feature>
<dbReference type="OrthoDB" id="438164at2759"/>
<dbReference type="InterPro" id="IPR011990">
    <property type="entry name" value="TPR-like_helical_dom_sf"/>
</dbReference>
<evidence type="ECO:0000256" key="1">
    <source>
        <dbReference type="PROSITE-ProRule" id="PRU00339"/>
    </source>
</evidence>
<dbReference type="Pfam" id="PF13181">
    <property type="entry name" value="TPR_8"/>
    <property type="match status" value="2"/>
</dbReference>
<dbReference type="InterPro" id="IPR003347">
    <property type="entry name" value="JmjC_dom"/>
</dbReference>
<gene>
    <name evidence="3" type="ORF">OFUS_LOCUS9883</name>
</gene>
<name>A0A8S4NNV6_OWEFU</name>
<sequence length="460" mass="53390">TFVWKITRRRWKSTFSVKPQNGGWALADKDTVKYTYTTKCDIEKISINDLTESEFEKKYRFQKPIIIQFPNGTDDWTNTAYWTKENIQKKYGNVDILAGKSEDIVRFSGSGDILAKFGDFLSDLMDKPDDSGEPLYLFDRNFYKLSDLPETVNPPKFLEVKESKDDSIFFLGSSKSGVGFHKHVDAWNGLVFGQKRWFLYPPYKTPPGGVQPGFSQIDWFRKVYPNLTKDLPTECVHNAGEIFYVPEGYYHATLNIGNTIAVGIQKLEAMTNSEKLFYKHGYLQDVLQNGTLSEAEVHRNLKLQEETLLRLNKMFPGNTEILFKLARVYNKKGDTETAISYYTEVIDRDVYFICAYIELAAIFTKKKDYSKTELYYTKALTLNPNNWDVHAYFGDYFYERANWKKASEMYRKGIKLRPQMSQFWQRLAIVEGYQGNQDAAYEAEEVYETLVANLANNIKD</sequence>
<dbReference type="Gene3D" id="2.60.120.650">
    <property type="entry name" value="Cupin"/>
    <property type="match status" value="1"/>
</dbReference>
<dbReference type="GO" id="GO:0000987">
    <property type="term" value="F:cis-regulatory region sequence-specific DNA binding"/>
    <property type="evidence" value="ECO:0007669"/>
    <property type="project" value="TreeGrafter"/>
</dbReference>
<dbReference type="PANTHER" id="PTHR12480:SF21">
    <property type="entry name" value="JMJC DOMAIN-CONTAINING PROTEIN 8"/>
    <property type="match status" value="1"/>
</dbReference>
<dbReference type="SUPFAM" id="SSF48452">
    <property type="entry name" value="TPR-like"/>
    <property type="match status" value="1"/>
</dbReference>
<feature type="non-terminal residue" evidence="3">
    <location>
        <position position="460"/>
    </location>
</feature>
<dbReference type="InterPro" id="IPR050910">
    <property type="entry name" value="JMJD6_ArgDemeth/LysHydrox"/>
</dbReference>
<organism evidence="3 4">
    <name type="scientific">Owenia fusiformis</name>
    <name type="common">Polychaete worm</name>
    <dbReference type="NCBI Taxonomy" id="6347"/>
    <lineage>
        <taxon>Eukaryota</taxon>
        <taxon>Metazoa</taxon>
        <taxon>Spiralia</taxon>
        <taxon>Lophotrochozoa</taxon>
        <taxon>Annelida</taxon>
        <taxon>Polychaeta</taxon>
        <taxon>Sedentaria</taxon>
        <taxon>Canalipalpata</taxon>
        <taxon>Sabellida</taxon>
        <taxon>Oweniida</taxon>
        <taxon>Oweniidae</taxon>
        <taxon>Owenia</taxon>
    </lineage>
</organism>
<accession>A0A8S4NNV6</accession>
<dbReference type="AlphaFoldDB" id="A0A8S4NNV6"/>
<dbReference type="SMART" id="SM00028">
    <property type="entry name" value="TPR"/>
    <property type="match status" value="3"/>
</dbReference>
<dbReference type="PROSITE" id="PS51184">
    <property type="entry name" value="JMJC"/>
    <property type="match status" value="1"/>
</dbReference>
<dbReference type="SUPFAM" id="SSF51197">
    <property type="entry name" value="Clavaminate synthase-like"/>
    <property type="match status" value="1"/>
</dbReference>
<dbReference type="Gene3D" id="1.25.40.10">
    <property type="entry name" value="Tetratricopeptide repeat domain"/>
    <property type="match status" value="1"/>
</dbReference>
<dbReference type="SMART" id="SM00558">
    <property type="entry name" value="JmjC"/>
    <property type="match status" value="1"/>
</dbReference>
<reference evidence="3" key="1">
    <citation type="submission" date="2022-03" db="EMBL/GenBank/DDBJ databases">
        <authorList>
            <person name="Martin C."/>
        </authorList>
    </citation>
    <scope>NUCLEOTIDE SEQUENCE</scope>
</reference>
<evidence type="ECO:0000259" key="2">
    <source>
        <dbReference type="PROSITE" id="PS51184"/>
    </source>
</evidence>
<evidence type="ECO:0000313" key="3">
    <source>
        <dbReference type="EMBL" id="CAH1783551.1"/>
    </source>
</evidence>